<gene>
    <name evidence="13" type="ORF">HDID_LOCUS10047</name>
    <name evidence="14" type="ORF">WMSIL1_LOCUS7621</name>
</gene>
<evidence type="ECO:0000256" key="7">
    <source>
        <dbReference type="ARBA" id="ARBA00023302"/>
    </source>
</evidence>
<dbReference type="STRING" id="6216.A0A0R3SWI6"/>
<evidence type="ECO:0000256" key="8">
    <source>
        <dbReference type="ARBA" id="ARBA00059330"/>
    </source>
</evidence>
<dbReference type="WBParaSite" id="HDID_0001004901-mRNA-1">
    <property type="protein sequence ID" value="HDID_0001004901-mRNA-1"/>
    <property type="gene ID" value="HDID_0001004901"/>
</dbReference>
<evidence type="ECO:0000256" key="4">
    <source>
        <dbReference type="ARBA" id="ARBA00022737"/>
    </source>
</evidence>
<dbReference type="GO" id="GO:0005737">
    <property type="term" value="C:cytoplasm"/>
    <property type="evidence" value="ECO:0007669"/>
    <property type="project" value="TreeGrafter"/>
</dbReference>
<dbReference type="PRINTS" id="PR00196">
    <property type="entry name" value="ANNEXIN"/>
</dbReference>
<sequence>MSGYRPPVGFNIPPDQGYPPMGGGYPGYPPTSGSGAYPPQGQVGYPPQGPGYPSGSPGYPPQGQAGYPPQGPGYPGGTPGYSPQGQVGYPPQAGLGYPGGAPSYPPQGQVGNTGYGSSGPSYPSGGATSYPGISSQGHGGPTGDNYYGMGATSSYYTGRPTVHPVANFNPGQDADDLRKAMRGLGTDEARIISILSKRTFEQRVQIATKYMASFGKDLKSHLKSELSGKFEDLVLLSIGTLSEMLATSIYKSVRGAGTNEQLLIQAVIPYPNSVIRGIAPAYQKLYKRDVIQDVKGDTSRDFEKILVAMLQGHREENTNVDMSQATAEAEQLYDAGEKRLGTEEAVFTRIFAQRSFEQIKAINEAYQRKYGHGLDKALTKETSGDYKRTMLAIVNFAVNKTDLLAEWFYKSMRGLGTDDWSLMQLTLGRSEIDLQDVKEAYQRKYGKSLAKAIEGDTSGDYRRMYLALVGN</sequence>
<dbReference type="Proteomes" id="UP000274504">
    <property type="component" value="Unassembled WGS sequence"/>
</dbReference>
<comment type="function">
    <text evidence="8">Involved in reproduction of the worm. Involved in host-parasite interaction. Delivered into the host cell by means of parasite exosomes. Binds to acidic phospholipid membranes in a calcium-dependent manner in vitro. Causes aggregation of liposomes in the presence of calcium, but not in its absence. Likely to promote membrane fusion. May provide structural integrity within the tegument.</text>
</comment>
<dbReference type="EMBL" id="CABIJS010000277">
    <property type="protein sequence ID" value="VUZ48273.1"/>
    <property type="molecule type" value="Genomic_DNA"/>
</dbReference>
<evidence type="ECO:0000313" key="13">
    <source>
        <dbReference type="EMBL" id="VDL62583.1"/>
    </source>
</evidence>
<evidence type="ECO:0000313" key="16">
    <source>
        <dbReference type="Proteomes" id="UP000321570"/>
    </source>
</evidence>
<feature type="compositionally biased region" description="Low complexity" evidence="12">
    <location>
        <begin position="30"/>
        <end position="68"/>
    </location>
</feature>
<dbReference type="FunFam" id="1.10.220.10:FF:000001">
    <property type="entry name" value="Annexin"/>
    <property type="match status" value="1"/>
</dbReference>
<comment type="similarity">
    <text evidence="3 11">Belongs to the annexin family.</text>
</comment>
<evidence type="ECO:0000313" key="17">
    <source>
        <dbReference type="WBParaSite" id="HDID_0001004901-mRNA-1"/>
    </source>
</evidence>
<keyword evidence="7 11" id="KW-0111">Calcium/phospholipid-binding</keyword>
<dbReference type="PANTHER" id="PTHR10502:SF102">
    <property type="entry name" value="ANNEXIN B11"/>
    <property type="match status" value="1"/>
</dbReference>
<evidence type="ECO:0000313" key="14">
    <source>
        <dbReference type="EMBL" id="VUZ48273.1"/>
    </source>
</evidence>
<evidence type="ECO:0000313" key="15">
    <source>
        <dbReference type="Proteomes" id="UP000274504"/>
    </source>
</evidence>
<proteinExistence type="inferred from homology"/>
<dbReference type="GO" id="GO:0012506">
    <property type="term" value="C:vesicle membrane"/>
    <property type="evidence" value="ECO:0007669"/>
    <property type="project" value="TreeGrafter"/>
</dbReference>
<name>A0A0R3SWI6_HYMDI</name>
<dbReference type="PROSITE" id="PS00223">
    <property type="entry name" value="ANNEXIN_1"/>
    <property type="match status" value="1"/>
</dbReference>
<keyword evidence="4 11" id="KW-0677">Repeat</keyword>
<dbReference type="InterPro" id="IPR018502">
    <property type="entry name" value="Annexin_repeat"/>
</dbReference>
<dbReference type="PROSITE" id="PS51897">
    <property type="entry name" value="ANNEXIN_2"/>
    <property type="match status" value="3"/>
</dbReference>
<dbReference type="GO" id="GO:0005634">
    <property type="term" value="C:nucleus"/>
    <property type="evidence" value="ECO:0007669"/>
    <property type="project" value="TreeGrafter"/>
</dbReference>
<dbReference type="FunFam" id="1.10.220.10:FF:000004">
    <property type="entry name" value="Annexin"/>
    <property type="match status" value="1"/>
</dbReference>
<feature type="region of interest" description="Disordered" evidence="12">
    <location>
        <begin position="1"/>
        <end position="141"/>
    </location>
</feature>
<dbReference type="GO" id="GO:0005509">
    <property type="term" value="F:calcium ion binding"/>
    <property type="evidence" value="ECO:0007669"/>
    <property type="project" value="InterPro"/>
</dbReference>
<dbReference type="GO" id="GO:0005544">
    <property type="term" value="F:calcium-dependent phospholipid binding"/>
    <property type="evidence" value="ECO:0007669"/>
    <property type="project" value="UniProtKB-KW"/>
</dbReference>
<dbReference type="FunFam" id="1.10.220.10:FF:000002">
    <property type="entry name" value="Annexin"/>
    <property type="match status" value="1"/>
</dbReference>
<dbReference type="GO" id="GO:0043657">
    <property type="term" value="C:host cell"/>
    <property type="evidence" value="ECO:0007669"/>
    <property type="project" value="UniProtKB-SubCell"/>
</dbReference>
<dbReference type="InterPro" id="IPR037104">
    <property type="entry name" value="Annexin_sf"/>
</dbReference>
<dbReference type="Pfam" id="PF00191">
    <property type="entry name" value="Annexin"/>
    <property type="match status" value="4"/>
</dbReference>
<dbReference type="InterPro" id="IPR001464">
    <property type="entry name" value="Annexin"/>
</dbReference>
<dbReference type="SMART" id="SM00335">
    <property type="entry name" value="ANX"/>
    <property type="match status" value="4"/>
</dbReference>
<evidence type="ECO:0000256" key="9">
    <source>
        <dbReference type="ARBA" id="ARBA00060393"/>
    </source>
</evidence>
<protein>
    <recommendedName>
        <fullName evidence="10 11">Annexin</fullName>
    </recommendedName>
</protein>
<keyword evidence="16" id="KW-1185">Reference proteome</keyword>
<organism evidence="17">
    <name type="scientific">Hymenolepis diminuta</name>
    <name type="common">Rat tapeworm</name>
    <dbReference type="NCBI Taxonomy" id="6216"/>
    <lineage>
        <taxon>Eukaryota</taxon>
        <taxon>Metazoa</taxon>
        <taxon>Spiralia</taxon>
        <taxon>Lophotrochozoa</taxon>
        <taxon>Platyhelminthes</taxon>
        <taxon>Cestoda</taxon>
        <taxon>Eucestoda</taxon>
        <taxon>Cyclophyllidea</taxon>
        <taxon>Hymenolepididae</taxon>
        <taxon>Hymenolepis</taxon>
    </lineage>
</organism>
<evidence type="ECO:0000256" key="12">
    <source>
        <dbReference type="SAM" id="MobiDB-lite"/>
    </source>
</evidence>
<dbReference type="InterPro" id="IPR018252">
    <property type="entry name" value="Annexin_repeat_CS"/>
</dbReference>
<dbReference type="GO" id="GO:0001786">
    <property type="term" value="F:phosphatidylserine binding"/>
    <property type="evidence" value="ECO:0007669"/>
    <property type="project" value="TreeGrafter"/>
</dbReference>
<evidence type="ECO:0000256" key="10">
    <source>
        <dbReference type="ARBA" id="ARBA00077076"/>
    </source>
</evidence>
<reference evidence="14 16" key="3">
    <citation type="submission" date="2019-07" db="EMBL/GenBank/DDBJ databases">
        <authorList>
            <person name="Jastrzebski P J."/>
            <person name="Paukszto L."/>
            <person name="Jastrzebski P J."/>
        </authorList>
    </citation>
    <scope>NUCLEOTIDE SEQUENCE [LARGE SCALE GENOMIC DNA]</scope>
    <source>
        <strain evidence="14 16">WMS-il1</strain>
    </source>
</reference>
<dbReference type="SUPFAM" id="SSF47874">
    <property type="entry name" value="Annexin"/>
    <property type="match status" value="1"/>
</dbReference>
<evidence type="ECO:0000256" key="2">
    <source>
        <dbReference type="ARBA" id="ARBA00004550"/>
    </source>
</evidence>
<comment type="subcellular location">
    <subcellularLocation>
        <location evidence="1">Host cell</location>
    </subcellularLocation>
    <subcellularLocation>
        <location evidence="2">Secreted</location>
        <location evidence="2">Extracellular exosome</location>
    </subcellularLocation>
    <subcellularLocation>
        <location evidence="9">Tegument</location>
    </subcellularLocation>
</comment>
<comment type="domain">
    <text evidence="11">A pair of annexin repeats may form one binding site for calcium and phospholipid.</text>
</comment>
<evidence type="ECO:0000256" key="3">
    <source>
        <dbReference type="ARBA" id="ARBA00007831"/>
    </source>
</evidence>
<evidence type="ECO:0000256" key="1">
    <source>
        <dbReference type="ARBA" id="ARBA00004340"/>
    </source>
</evidence>
<feature type="compositionally biased region" description="Low complexity" evidence="12">
    <location>
        <begin position="118"/>
        <end position="132"/>
    </location>
</feature>
<evidence type="ECO:0000256" key="11">
    <source>
        <dbReference type="RuleBase" id="RU003540"/>
    </source>
</evidence>
<dbReference type="OrthoDB" id="37886at2759"/>
<evidence type="ECO:0000256" key="5">
    <source>
        <dbReference type="ARBA" id="ARBA00022837"/>
    </source>
</evidence>
<accession>A0A0R3SWI6</accession>
<evidence type="ECO:0000256" key="6">
    <source>
        <dbReference type="ARBA" id="ARBA00023216"/>
    </source>
</evidence>
<dbReference type="GO" id="GO:0005576">
    <property type="term" value="C:extracellular region"/>
    <property type="evidence" value="ECO:0007669"/>
    <property type="project" value="UniProtKB-SubCell"/>
</dbReference>
<reference evidence="17" key="1">
    <citation type="submission" date="2017-02" db="UniProtKB">
        <authorList>
            <consortium name="WormBaseParasite"/>
        </authorList>
    </citation>
    <scope>IDENTIFICATION</scope>
</reference>
<dbReference type="EMBL" id="UYSG01011502">
    <property type="protein sequence ID" value="VDL62583.1"/>
    <property type="molecule type" value="Genomic_DNA"/>
</dbReference>
<keyword evidence="5 11" id="KW-0106">Calcium</keyword>
<dbReference type="PANTHER" id="PTHR10502">
    <property type="entry name" value="ANNEXIN"/>
    <property type="match status" value="1"/>
</dbReference>
<dbReference type="GO" id="GO:0005886">
    <property type="term" value="C:plasma membrane"/>
    <property type="evidence" value="ECO:0007669"/>
    <property type="project" value="TreeGrafter"/>
</dbReference>
<dbReference type="AlphaFoldDB" id="A0A0R3SWI6"/>
<reference evidence="13 15" key="2">
    <citation type="submission" date="2018-11" db="EMBL/GenBank/DDBJ databases">
        <authorList>
            <consortium name="Pathogen Informatics"/>
        </authorList>
    </citation>
    <scope>NUCLEOTIDE SEQUENCE [LARGE SCALE GENOMIC DNA]</scope>
</reference>
<dbReference type="Gene3D" id="1.10.220.10">
    <property type="entry name" value="Annexin"/>
    <property type="match status" value="4"/>
</dbReference>
<keyword evidence="6 11" id="KW-0041">Annexin</keyword>
<dbReference type="Proteomes" id="UP000321570">
    <property type="component" value="Unassembled WGS sequence"/>
</dbReference>